<evidence type="ECO:0000313" key="1">
    <source>
        <dbReference type="EMBL" id="KAK9138272.1"/>
    </source>
</evidence>
<proteinExistence type="predicted"/>
<accession>A0AAP0JST1</accession>
<dbReference type="Proteomes" id="UP001417504">
    <property type="component" value="Unassembled WGS sequence"/>
</dbReference>
<gene>
    <name evidence="1" type="ORF">Sjap_008866</name>
</gene>
<keyword evidence="2" id="KW-1185">Reference proteome</keyword>
<reference evidence="1 2" key="1">
    <citation type="submission" date="2024-01" db="EMBL/GenBank/DDBJ databases">
        <title>Genome assemblies of Stephania.</title>
        <authorList>
            <person name="Yang L."/>
        </authorList>
    </citation>
    <scope>NUCLEOTIDE SEQUENCE [LARGE SCALE GENOMIC DNA]</scope>
    <source>
        <strain evidence="1">QJT</strain>
        <tissue evidence="1">Leaf</tissue>
    </source>
</reference>
<sequence length="136" mass="16214">MLQARWRKLDGTFQFMTPTDSQALQGDKGTKKSLRYRLYFITPPNFQLLKTSEAPHVWNGFQSMTPFYYQFTKRRAAIGNHHHLILFSESLEFVALPYMNNIQLVVVPQQQPFWEEFKIFTFCYVERSERGERGCY</sequence>
<evidence type="ECO:0000313" key="2">
    <source>
        <dbReference type="Proteomes" id="UP001417504"/>
    </source>
</evidence>
<comment type="caution">
    <text evidence="1">The sequence shown here is derived from an EMBL/GenBank/DDBJ whole genome shotgun (WGS) entry which is preliminary data.</text>
</comment>
<name>A0AAP0JST1_9MAGN</name>
<dbReference type="EMBL" id="JBBNAE010000003">
    <property type="protein sequence ID" value="KAK9138272.1"/>
    <property type="molecule type" value="Genomic_DNA"/>
</dbReference>
<protein>
    <submittedName>
        <fullName evidence="1">Uncharacterized protein</fullName>
    </submittedName>
</protein>
<organism evidence="1 2">
    <name type="scientific">Stephania japonica</name>
    <dbReference type="NCBI Taxonomy" id="461633"/>
    <lineage>
        <taxon>Eukaryota</taxon>
        <taxon>Viridiplantae</taxon>
        <taxon>Streptophyta</taxon>
        <taxon>Embryophyta</taxon>
        <taxon>Tracheophyta</taxon>
        <taxon>Spermatophyta</taxon>
        <taxon>Magnoliopsida</taxon>
        <taxon>Ranunculales</taxon>
        <taxon>Menispermaceae</taxon>
        <taxon>Menispermoideae</taxon>
        <taxon>Cissampelideae</taxon>
        <taxon>Stephania</taxon>
    </lineage>
</organism>
<dbReference type="AlphaFoldDB" id="A0AAP0JST1"/>